<dbReference type="CDD" id="cd06223">
    <property type="entry name" value="PRTases_typeI"/>
    <property type="match status" value="1"/>
</dbReference>
<sequence>MFRDRIDAGRQLSNALKEFKGGDVVVLAIPRGGLPLGRIVANRLNAPLDVVLTKKIGHPYNKEYAIGAVSLEDYMLSDAVGVTKNYITEEVERIRQKLKLRDSIYHKSKNPEVLKGKTVIIVDDGIATGNTLMVTVELVAKKQPGQVVVAVPVASKSAIKKLEASPHVDEIICLMVPSVFRSVGMFYDEFYSVSDEQAIALLEDRETIDEG</sequence>
<protein>
    <submittedName>
        <fullName evidence="4">Phosphoribosyltransferase</fullName>
    </submittedName>
</protein>
<dbReference type="AlphaFoldDB" id="A0A4Q8QF12"/>
<accession>A0A4Q8QF12</accession>
<dbReference type="RefSeq" id="WP_130608421.1">
    <property type="nucleotide sequence ID" value="NZ_SGIU01000001.1"/>
</dbReference>
<evidence type="ECO:0000313" key="4">
    <source>
        <dbReference type="EMBL" id="TAI48424.1"/>
    </source>
</evidence>
<evidence type="ECO:0000256" key="2">
    <source>
        <dbReference type="ARBA" id="ARBA00022679"/>
    </source>
</evidence>
<proteinExistence type="predicted"/>
<name>A0A4Q8QF12_9FLAO</name>
<organism evidence="4 5">
    <name type="scientific">Flagellimonas allohymeniacidonis</name>
    <dbReference type="NCBI Taxonomy" id="2517819"/>
    <lineage>
        <taxon>Bacteria</taxon>
        <taxon>Pseudomonadati</taxon>
        <taxon>Bacteroidota</taxon>
        <taxon>Flavobacteriia</taxon>
        <taxon>Flavobacteriales</taxon>
        <taxon>Flavobacteriaceae</taxon>
        <taxon>Flagellimonas</taxon>
    </lineage>
</organism>
<evidence type="ECO:0000313" key="5">
    <source>
        <dbReference type="Proteomes" id="UP000291981"/>
    </source>
</evidence>
<dbReference type="SUPFAM" id="SSF53271">
    <property type="entry name" value="PRTase-like"/>
    <property type="match status" value="1"/>
</dbReference>
<comment type="caution">
    <text evidence="4">The sequence shown here is derived from an EMBL/GenBank/DDBJ whole genome shotgun (WGS) entry which is preliminary data.</text>
</comment>
<reference evidence="4 5" key="1">
    <citation type="submission" date="2019-02" db="EMBL/GenBank/DDBJ databases">
        <title>Draft genome sequence of Muricauda sp. 176CP4-71.</title>
        <authorList>
            <person name="Park J.-S."/>
        </authorList>
    </citation>
    <scope>NUCLEOTIDE SEQUENCE [LARGE SCALE GENOMIC DNA]</scope>
    <source>
        <strain evidence="4 5">176CP4-71</strain>
    </source>
</reference>
<dbReference type="PANTHER" id="PTHR43363:SF1">
    <property type="entry name" value="HYPOXANTHINE-GUANINE PHOSPHORIBOSYLTRANSFERASE"/>
    <property type="match status" value="1"/>
</dbReference>
<evidence type="ECO:0000259" key="3">
    <source>
        <dbReference type="Pfam" id="PF00156"/>
    </source>
</evidence>
<dbReference type="Gene3D" id="3.30.1310.20">
    <property type="entry name" value="PRTase-like"/>
    <property type="match status" value="1"/>
</dbReference>
<dbReference type="Gene3D" id="3.40.50.2020">
    <property type="match status" value="1"/>
</dbReference>
<dbReference type="InterPro" id="IPR000836">
    <property type="entry name" value="PRTase_dom"/>
</dbReference>
<evidence type="ECO:0000256" key="1">
    <source>
        <dbReference type="ARBA" id="ARBA00022676"/>
    </source>
</evidence>
<dbReference type="OrthoDB" id="9810066at2"/>
<feature type="domain" description="Phosphoribosyltransferase" evidence="3">
    <location>
        <begin position="10"/>
        <end position="164"/>
    </location>
</feature>
<dbReference type="EMBL" id="SGIU01000001">
    <property type="protein sequence ID" value="TAI48424.1"/>
    <property type="molecule type" value="Genomic_DNA"/>
</dbReference>
<keyword evidence="5" id="KW-1185">Reference proteome</keyword>
<keyword evidence="2 4" id="KW-0808">Transferase</keyword>
<gene>
    <name evidence="4" type="ORF">EW142_01050</name>
</gene>
<dbReference type="InterPro" id="IPR029057">
    <property type="entry name" value="PRTase-like"/>
</dbReference>
<dbReference type="Pfam" id="PF00156">
    <property type="entry name" value="Pribosyltran"/>
    <property type="match status" value="1"/>
</dbReference>
<dbReference type="GO" id="GO:0016757">
    <property type="term" value="F:glycosyltransferase activity"/>
    <property type="evidence" value="ECO:0007669"/>
    <property type="project" value="UniProtKB-KW"/>
</dbReference>
<dbReference type="Proteomes" id="UP000291981">
    <property type="component" value="Unassembled WGS sequence"/>
</dbReference>
<dbReference type="PANTHER" id="PTHR43363">
    <property type="entry name" value="HYPOXANTHINE PHOSPHORIBOSYLTRANSFERASE"/>
    <property type="match status" value="1"/>
</dbReference>
<keyword evidence="1 4" id="KW-0328">Glycosyltransferase</keyword>